<evidence type="ECO:0000259" key="2">
    <source>
        <dbReference type="PROSITE" id="PS50853"/>
    </source>
</evidence>
<dbReference type="PROSITE" id="PS50853">
    <property type="entry name" value="FN3"/>
    <property type="match status" value="2"/>
</dbReference>
<keyword evidence="1" id="KW-0677">Repeat</keyword>
<dbReference type="InterPro" id="IPR003961">
    <property type="entry name" value="FN3_dom"/>
</dbReference>
<dbReference type="PANTHER" id="PTHR13817">
    <property type="entry name" value="TITIN"/>
    <property type="match status" value="1"/>
</dbReference>
<dbReference type="PRINTS" id="PR00014">
    <property type="entry name" value="FNTYPEIII"/>
</dbReference>
<dbReference type="InterPro" id="IPR013783">
    <property type="entry name" value="Ig-like_fold"/>
</dbReference>
<dbReference type="EMBL" id="LN890280">
    <property type="protein sequence ID" value="CUR51912.1"/>
    <property type="molecule type" value="Genomic_DNA"/>
</dbReference>
<name>A0A128A3L4_9ARCH</name>
<dbReference type="CDD" id="cd00063">
    <property type="entry name" value="FN3"/>
    <property type="match status" value="2"/>
</dbReference>
<feature type="domain" description="Fibronectin type-III" evidence="2">
    <location>
        <begin position="175"/>
        <end position="270"/>
    </location>
</feature>
<dbReference type="SUPFAM" id="SSF49265">
    <property type="entry name" value="Fibronectin type III"/>
    <property type="match status" value="1"/>
</dbReference>
<reference evidence="4" key="1">
    <citation type="submission" date="2015-10" db="EMBL/GenBank/DDBJ databases">
        <authorList>
            <person name="Lehtovirta-Morley L.E."/>
            <person name="Vieille C."/>
        </authorList>
    </citation>
    <scope>NUCLEOTIDE SEQUENCE [LARGE SCALE GENOMIC DNA]</scope>
</reference>
<dbReference type="AlphaFoldDB" id="A0A128A3L4"/>
<gene>
    <name evidence="3" type="ORF">NDEV_1147</name>
</gene>
<protein>
    <submittedName>
        <fullName evidence="3">Fibronectin type III domain protein</fullName>
    </submittedName>
</protein>
<organism evidence="3 4">
    <name type="scientific">Nitrosotalea devaniterrae</name>
    <dbReference type="NCBI Taxonomy" id="1078905"/>
    <lineage>
        <taxon>Archaea</taxon>
        <taxon>Nitrososphaerota</taxon>
        <taxon>Nitrososphaeria</taxon>
        <taxon>Nitrosotaleales</taxon>
        <taxon>Nitrosotaleaceae</taxon>
        <taxon>Nitrosotalea</taxon>
    </lineage>
</organism>
<dbReference type="Pfam" id="PF00041">
    <property type="entry name" value="fn3"/>
    <property type="match status" value="2"/>
</dbReference>
<dbReference type="InterPro" id="IPR036116">
    <property type="entry name" value="FN3_sf"/>
</dbReference>
<dbReference type="Proteomes" id="UP000196239">
    <property type="component" value="Chromosome 1"/>
</dbReference>
<proteinExistence type="predicted"/>
<evidence type="ECO:0000313" key="4">
    <source>
        <dbReference type="Proteomes" id="UP000196239"/>
    </source>
</evidence>
<dbReference type="KEGG" id="ndv:NDEV_1147"/>
<accession>A0A128A3L4</accession>
<dbReference type="InterPro" id="IPR050964">
    <property type="entry name" value="Striated_Muscle_Regulatory"/>
</dbReference>
<dbReference type="SMART" id="SM00060">
    <property type="entry name" value="FN3"/>
    <property type="match status" value="2"/>
</dbReference>
<sequence>MKVLIRREKNQHVKLLTIASASILFTILVLSTSNAFAMGDAPSTCSNRYDGPIVSFLINNGTQTFDPIANPGVTFNVNRYSSYNVTFVIQIPSTSSQNNSLSGTTWYDTSAPGYFLGQCVGGTDPNQNVTVSRSQIHPGNFGNEGIQQVQFNTFTYGGVTFNVNWLSAPPTISQPPTNLTATLVSPLGISLSWSAPTNNGDALVTGYMIERSTDSENTWSTIVANTGNSNTTYADPGLESGTTYTYRISAINSVGTSSPSNTASVTTSNISIYAGFLTCCYGDLKTEGGVKNPVPGINQVPFQVYAPNGSLVYNKTESTSFHDEHDISRSDGKGNYTLVVTYDNELIVTKEIPSWINNNSVYFSAGELSDGSASIGGRAYAGIFGEQDSVTIFDPSNSATATYTIGTGLQGQLQLEIYTTQQACVADRGDSSLCPGPFTNTAFPTSGNYAIVLTYPTGELAGKTTLAYTSMIPSSPTGLTVTAQLLKITLSWITPNYTGGTPITGYMIERSTDNGNTWSTIVANTGSTGTTYSDTHVLPLKTYTYKVSAINDVGTSNPSNTASASIASKPTFP</sequence>
<evidence type="ECO:0000256" key="1">
    <source>
        <dbReference type="ARBA" id="ARBA00022737"/>
    </source>
</evidence>
<evidence type="ECO:0000313" key="3">
    <source>
        <dbReference type="EMBL" id="CUR51912.1"/>
    </source>
</evidence>
<dbReference type="Gene3D" id="2.60.40.10">
    <property type="entry name" value="Immunoglobulins"/>
    <property type="match status" value="2"/>
</dbReference>
<feature type="domain" description="Fibronectin type-III" evidence="2">
    <location>
        <begin position="472"/>
        <end position="571"/>
    </location>
</feature>
<keyword evidence="4" id="KW-1185">Reference proteome</keyword>
<dbReference type="PANTHER" id="PTHR13817:SF73">
    <property type="entry name" value="FIBRONECTIN TYPE-III DOMAIN-CONTAINING PROTEIN"/>
    <property type="match status" value="1"/>
</dbReference>